<dbReference type="GO" id="GO:0012507">
    <property type="term" value="C:ER to Golgi transport vesicle membrane"/>
    <property type="evidence" value="ECO:0007669"/>
    <property type="project" value="TreeGrafter"/>
</dbReference>
<feature type="compositionally biased region" description="Basic and acidic residues" evidence="8">
    <location>
        <begin position="108"/>
        <end position="117"/>
    </location>
</feature>
<feature type="compositionally biased region" description="Polar residues" evidence="8">
    <location>
        <begin position="1197"/>
        <end position="1218"/>
    </location>
</feature>
<dbReference type="GO" id="GO:0005789">
    <property type="term" value="C:endoplasmic reticulum membrane"/>
    <property type="evidence" value="ECO:0007669"/>
    <property type="project" value="UniProtKB-SubCell"/>
</dbReference>
<feature type="compositionally biased region" description="Low complexity" evidence="8">
    <location>
        <begin position="2011"/>
        <end position="2023"/>
    </location>
</feature>
<keyword evidence="5 7" id="KW-0931">ER-Golgi transport</keyword>
<feature type="region of interest" description="Disordered" evidence="8">
    <location>
        <begin position="1179"/>
        <end position="1337"/>
    </location>
</feature>
<keyword evidence="7" id="KW-0072">Autophagy</keyword>
<feature type="compositionally biased region" description="Polar residues" evidence="8">
    <location>
        <begin position="681"/>
        <end position="695"/>
    </location>
</feature>
<evidence type="ECO:0000259" key="9">
    <source>
        <dbReference type="Pfam" id="PF12931"/>
    </source>
</evidence>
<evidence type="ECO:0000256" key="8">
    <source>
        <dbReference type="SAM" id="MobiDB-lite"/>
    </source>
</evidence>
<evidence type="ECO:0000256" key="2">
    <source>
        <dbReference type="ARBA" id="ARBA00005927"/>
    </source>
</evidence>
<keyword evidence="12" id="KW-1185">Reference proteome</keyword>
<keyword evidence="3 7" id="KW-0813">Transport</keyword>
<organism evidence="11 12">
    <name type="scientific">Malassezia yamatoensis</name>
    <dbReference type="NCBI Taxonomy" id="253288"/>
    <lineage>
        <taxon>Eukaryota</taxon>
        <taxon>Fungi</taxon>
        <taxon>Dikarya</taxon>
        <taxon>Basidiomycota</taxon>
        <taxon>Ustilaginomycotina</taxon>
        <taxon>Malasseziomycetes</taxon>
        <taxon>Malasseziales</taxon>
        <taxon>Malasseziaceae</taxon>
        <taxon>Malassezia</taxon>
    </lineage>
</organism>
<feature type="compositionally biased region" description="Polar residues" evidence="8">
    <location>
        <begin position="2249"/>
        <end position="2261"/>
    </location>
</feature>
<feature type="region of interest" description="Disordered" evidence="8">
    <location>
        <begin position="1954"/>
        <end position="2471"/>
    </location>
</feature>
<feature type="compositionally biased region" description="Acidic residues" evidence="8">
    <location>
        <begin position="2084"/>
        <end position="2102"/>
    </location>
</feature>
<feature type="compositionally biased region" description="Low complexity" evidence="8">
    <location>
        <begin position="821"/>
        <end position="836"/>
    </location>
</feature>
<feature type="compositionally biased region" description="Polar residues" evidence="8">
    <location>
        <begin position="21"/>
        <end position="42"/>
    </location>
</feature>
<dbReference type="GO" id="GO:0070973">
    <property type="term" value="P:protein localization to endoplasmic reticulum exit site"/>
    <property type="evidence" value="ECO:0007669"/>
    <property type="project" value="TreeGrafter"/>
</dbReference>
<feature type="compositionally biased region" description="Basic and acidic residues" evidence="8">
    <location>
        <begin position="1032"/>
        <end position="1049"/>
    </location>
</feature>
<evidence type="ECO:0000259" key="10">
    <source>
        <dbReference type="Pfam" id="PF12932"/>
    </source>
</evidence>
<feature type="region of interest" description="Disordered" evidence="8">
    <location>
        <begin position="1"/>
        <end position="145"/>
    </location>
</feature>
<dbReference type="GO" id="GO:0070971">
    <property type="term" value="C:endoplasmic reticulum exit site"/>
    <property type="evidence" value="ECO:0007669"/>
    <property type="project" value="UniProtKB-ARBA"/>
</dbReference>
<evidence type="ECO:0000256" key="1">
    <source>
        <dbReference type="ARBA" id="ARBA00004397"/>
    </source>
</evidence>
<evidence type="ECO:0000256" key="7">
    <source>
        <dbReference type="RuleBase" id="RU364101"/>
    </source>
</evidence>
<comment type="similarity">
    <text evidence="2 7">Belongs to the SEC16 family.</text>
</comment>
<evidence type="ECO:0000313" key="11">
    <source>
        <dbReference type="EMBL" id="WFC97405.1"/>
    </source>
</evidence>
<feature type="compositionally biased region" description="Polar residues" evidence="8">
    <location>
        <begin position="743"/>
        <end position="778"/>
    </location>
</feature>
<feature type="compositionally biased region" description="Pro residues" evidence="8">
    <location>
        <begin position="514"/>
        <end position="526"/>
    </location>
</feature>
<dbReference type="CDD" id="cd09233">
    <property type="entry name" value="ACE1-Sec16-like"/>
    <property type="match status" value="1"/>
</dbReference>
<feature type="compositionally biased region" description="Basic and acidic residues" evidence="8">
    <location>
        <begin position="1874"/>
        <end position="1891"/>
    </location>
</feature>
<dbReference type="Proteomes" id="UP001219567">
    <property type="component" value="Chromosome 1"/>
</dbReference>
<comment type="function">
    <text evidence="6 7">Involved in the initiation of assembly of the COPII coat required for the formation of transport vesicles from the endoplasmic reticulum (ER) and the selection of cargo molecules. Also involved in autophagy.</text>
</comment>
<feature type="compositionally biased region" description="Low complexity" evidence="8">
    <location>
        <begin position="2031"/>
        <end position="2043"/>
    </location>
</feature>
<keyword evidence="7" id="KW-0472">Membrane</keyword>
<evidence type="ECO:0000256" key="4">
    <source>
        <dbReference type="ARBA" id="ARBA00022824"/>
    </source>
</evidence>
<feature type="compositionally biased region" description="Polar residues" evidence="8">
    <location>
        <begin position="2276"/>
        <end position="2289"/>
    </location>
</feature>
<sequence>MAMPPRVRPQATMRGPPPRSGPQTSTKDPRNLPSNSRHQPQPSVAAASSLFSGDAPSSDTWGMTKSPTWLGEPSQLGSTQQMSYDAAESNPQHLWQAPSQAQPSSDNWDDREHDHYHGQYQDPNHTQADNQYRQYDGYAQDDSQGFVDDAQYDQYLDDVQYDQYEATQHIGQQPDNNEWYANQQDPNQGAVQGLGVDVMGHDANYPSDSANYQAEYQQEYAEDDGFLDPSQYDAELDQAWDHHAQTEIPASTDSHHYAAFQSHAYPSDAQNQPFLPQSQYIEQDMYAEGDLNQNDPTQYEQYQSEEHAYDQPTYGDQSAYPTQLDADDYSTEQDQGVYYQQDSTATDPTAADQYMGHAEYNEYESYAGQEAQQDPQPQAYAEREAYLSHDYSTEERHQDYAEEQYDPNADVYAEEPYDPNADVYAEEPYDPNAEVYAEEQPEYAGGTWSMDQEQEQDQDQDQGQAHSAVQHDVQQVQLGQDTAPPSMYKASSQDTHVSTSNTAPTNTSQAPSAMMPPPPPKGPPRQPVRSAPMNRKQDTPQRVQNLFNPSPRAPSNASESSVQDNGMISPAHTWESERTDRPANLMSTLTASSSAQEPSRSSNALSTGPVGQAGQKAPQATRTSATAPSKAPQKPMPSKPANFQTDETRADPIRTSEPHRSLESSMPSNAPSEDKSDFRSSSRTSTHTDMASTLVSPRVQASGISGKGMQHPHEVPTRRPLPKSSRPGQNFRSSSSEEASSPAILSTLSSVPKAASPNNIQMPNSKTAALSTHAQSAQHAYKPAAPATHPMEGGAMRRPPPHPPQSQSQPSRNGADDMGSRRPGSRSSQHSSSAAPPTHPPQSKQATSEKLPLAPTQGMRQAPASKSPAQRPPSRGGLPLRQSAQGPPQRSAQEPPPREPPPKGPPPKGPPPKGPLQGPPRDSHRDGLSLAGARRRKHAPLPESEPLKQTSSPLHKDQASTDFNQAIETLPRKLEDSLPAHQHKHADVPSESMNLAPAAQVSELQESQQRNDTQEDDGWGWGDENEEVDLPQAERQEHEKQPEANHDDMQAWDDWPADQADEPVVEQDVKQDSYGNQQGGLGDELLDYGDQQGGYGNEQVGYGAAQDQDPQYDGEQDAYDGGVEQDAYVAEQNAYGMDETALAPDQNPYGVDQTAYAADQDPYSMQYGTDSVHEDIYATESHPYAAQQDNVYAAPSSLESAMHTNQYDANQDPYSSGPSADAVESQPYDQQYGTSVNEQSTDFGTQSSDPYAASYDVQDKSHEPMTLPKPSLSRGTPPIASQTQPAAASQTASMRATRGTARSRGRGRGRGGPHANLARTQPWNLPTQRSNVSDPLQDRKHARIPIASFGIGGQFVLHRPQQSVQRGDAFGYDAPREQRCVEVRPLASMLGPRTYSTLDLTKFPGPLLDVSQRGQAQKKKQALTQYLEEQIDECASGVGYLRRKSTTDSDGTPAKVEEWRRTEDKILLLRLLLFLVQREGDLHSATQDFSALLQNKSSHNDFSAFSVPTYSQNAHHGKTRPLRSYTLRSSFLDQLQTLLQQGKTRQAIDLALQEKMFAHAMVIAQRQDDQVRTEVFEQFIAYELNATDGSDPEMLKDRTSIKVAYGVYTHQSPEQIAELFMQPAQGLSADAKHAQWRQSVATLLNNRQSESITAALLAIGDQLMQSELPEAAHVCYLLSGDPWKPNGSSQRSWTFVGSNPEALPAMLLRDLDALIMTEVMEFAMSLRPSKKGESPFTGFSILAPYKLALAMTYDELGDSPRAQKYCESLVATSRVSKIPMYHPATLSELHQIMSRLYRQPLHGSDASSWVGRKLSRPTLDGMWGALEGRLTKFIAGEETVSTKQDSASSGDPVGAFTHYSAITPDMAGSLDALSRSDDDPDAQQHEYDQEPQHGSTSEAYAEHSAPLSEPLLGYSDNHLNQEYQSGVPSNELEEYAEGEYAEGENAEGGYAEGEYVEGENPEGEYAEGGYAEGGYTEGEYAEGEYPEGEYAEGEYAEGQYAEGEYPEGEYAEGQYAEGQYPEGEYAEGEYAEGQYAEGQYPEGEYAEGEYAEGQYAEDEYPVGEYPEGEYAEGDYAQGQYAEGEYAEGEYAEGEYPEGEYFEGEYPNGDYAEGEYAEGNYSQGNDPAAQYNADSYDAYSTDVQNNVKNAGNTQPSDPTPELGSVPEQQEELPTSPRPSKGSGAENLTDNDNNDDEEDDDDAFDEALEDDDAGETVPASAPPMFHRVDPGESVAEQDGLLSTMAAAPTPTLRSKANATSKSDQPAEESDEDMLGLGNASTKRATTTTPANYTKDPKEDGKEPSTKIEDNKDVKSNAGGSWLNRLLGGRSSSGNSSPNDKESKAKKAHLGEATSFYYDKELKRWVNKKAGDDGQAAPAALPPPPKTKKPTKMPAAPTSSASDRSEASIAGAPPKSEAEAAPNQASKSPAAPSNKKPTTDSGMGDIPLPKKNAGKTDAPAGKKRPLKSRYVVID</sequence>
<feature type="compositionally biased region" description="Low complexity" evidence="8">
    <location>
        <begin position="591"/>
        <end position="604"/>
    </location>
</feature>
<dbReference type="InterPro" id="IPR024340">
    <property type="entry name" value="Sec16_CCD"/>
</dbReference>
<evidence type="ECO:0000256" key="3">
    <source>
        <dbReference type="ARBA" id="ARBA00022448"/>
    </source>
</evidence>
<feature type="region of interest" description="Disordered" evidence="8">
    <location>
        <begin position="283"/>
        <end position="1119"/>
    </location>
</feature>
<feature type="compositionally biased region" description="Polar residues" evidence="8">
    <location>
        <begin position="1002"/>
        <end position="1011"/>
    </location>
</feature>
<feature type="region of interest" description="Disordered" evidence="8">
    <location>
        <begin position="223"/>
        <end position="252"/>
    </location>
</feature>
<accession>A0AAJ6CFQ8</accession>
<feature type="compositionally biased region" description="Basic and acidic residues" evidence="8">
    <location>
        <begin position="646"/>
        <end position="662"/>
    </location>
</feature>
<feature type="compositionally biased region" description="Polar residues" evidence="8">
    <location>
        <begin position="1318"/>
        <end position="1334"/>
    </location>
</feature>
<feature type="compositionally biased region" description="Polar residues" evidence="8">
    <location>
        <begin position="2140"/>
        <end position="2155"/>
    </location>
</feature>
<feature type="compositionally biased region" description="Low complexity" evidence="8">
    <location>
        <begin position="1276"/>
        <end position="1300"/>
    </location>
</feature>
<feature type="compositionally biased region" description="Basic and acidic residues" evidence="8">
    <location>
        <begin position="381"/>
        <end position="400"/>
    </location>
</feature>
<reference evidence="11 12" key="1">
    <citation type="submission" date="2023-03" db="EMBL/GenBank/DDBJ databases">
        <title>Mating type loci evolution in Malassezia.</title>
        <authorList>
            <person name="Coelho M.A."/>
        </authorList>
    </citation>
    <scope>NUCLEOTIDE SEQUENCE [LARGE SCALE GENOMIC DNA]</scope>
    <source>
        <strain evidence="11 12">CBS 9725</strain>
    </source>
</reference>
<feature type="compositionally biased region" description="Polar residues" evidence="8">
    <location>
        <begin position="540"/>
        <end position="566"/>
    </location>
</feature>
<feature type="compositionally biased region" description="Polar residues" evidence="8">
    <location>
        <begin position="121"/>
        <end position="133"/>
    </location>
</feature>
<feature type="compositionally biased region" description="Polar residues" evidence="8">
    <location>
        <begin position="463"/>
        <end position="480"/>
    </location>
</feature>
<dbReference type="GO" id="GO:0016192">
    <property type="term" value="P:vesicle-mediated transport"/>
    <property type="evidence" value="ECO:0007669"/>
    <property type="project" value="UniProtKB-KW"/>
</dbReference>
<feature type="compositionally biased region" description="Acidic residues" evidence="8">
    <location>
        <begin position="1055"/>
        <end position="1065"/>
    </location>
</feature>
<feature type="compositionally biased region" description="Pro residues" evidence="8">
    <location>
        <begin position="902"/>
        <end position="918"/>
    </location>
</feature>
<dbReference type="PANTHER" id="PTHR13402">
    <property type="entry name" value="RGPR-RELATED"/>
    <property type="match status" value="1"/>
</dbReference>
<dbReference type="PANTHER" id="PTHR13402:SF6">
    <property type="entry name" value="SECRETORY 16, ISOFORM I"/>
    <property type="match status" value="1"/>
</dbReference>
<feature type="compositionally biased region" description="Polar residues" evidence="8">
    <location>
        <begin position="175"/>
        <end position="190"/>
    </location>
</feature>
<proteinExistence type="inferred from homology"/>
<gene>
    <name evidence="11" type="ORF">MYAM1_000117</name>
</gene>
<feature type="compositionally biased region" description="Low complexity" evidence="8">
    <location>
        <begin position="2073"/>
        <end position="2083"/>
    </location>
</feature>
<feature type="compositionally biased region" description="Acidic residues" evidence="8">
    <location>
        <begin position="2190"/>
        <end position="2212"/>
    </location>
</feature>
<dbReference type="GO" id="GO:0007030">
    <property type="term" value="P:Golgi organization"/>
    <property type="evidence" value="ECO:0007669"/>
    <property type="project" value="TreeGrafter"/>
</dbReference>
<keyword evidence="4 7" id="KW-0256">Endoplasmic reticulum</keyword>
<evidence type="ECO:0000256" key="6">
    <source>
        <dbReference type="ARBA" id="ARBA00024687"/>
    </source>
</evidence>
<dbReference type="GO" id="GO:0015031">
    <property type="term" value="P:protein transport"/>
    <property type="evidence" value="ECO:0007669"/>
    <property type="project" value="UniProtKB-KW"/>
</dbReference>
<feature type="domain" description="Sec16 central conserved" evidence="10">
    <location>
        <begin position="1344"/>
        <end position="1480"/>
    </location>
</feature>
<feature type="compositionally biased region" description="Basic and acidic residues" evidence="8">
    <location>
        <begin position="2292"/>
        <end position="2312"/>
    </location>
</feature>
<feature type="compositionally biased region" description="Polar residues" evidence="8">
    <location>
        <begin position="489"/>
        <end position="507"/>
    </location>
</feature>
<dbReference type="Pfam" id="PF12931">
    <property type="entry name" value="TPR_Sec16"/>
    <property type="match status" value="1"/>
</dbReference>
<feature type="compositionally biased region" description="Polar residues" evidence="8">
    <location>
        <begin position="49"/>
        <end position="67"/>
    </location>
</feature>
<dbReference type="GO" id="GO:0006914">
    <property type="term" value="P:autophagy"/>
    <property type="evidence" value="ECO:0007669"/>
    <property type="project" value="UniProtKB-KW"/>
</dbReference>
<feature type="region of interest" description="Disordered" evidence="8">
    <location>
        <begin position="1869"/>
        <end position="1923"/>
    </location>
</feature>
<feature type="region of interest" description="Disordered" evidence="8">
    <location>
        <begin position="175"/>
        <end position="211"/>
    </location>
</feature>
<dbReference type="EMBL" id="CP119943">
    <property type="protein sequence ID" value="WFC97405.1"/>
    <property type="molecule type" value="Genomic_DNA"/>
</dbReference>
<feature type="compositionally biased region" description="Acidic residues" evidence="8">
    <location>
        <begin position="2044"/>
        <end position="2072"/>
    </location>
</feature>
<evidence type="ECO:0000256" key="5">
    <source>
        <dbReference type="ARBA" id="ARBA00022892"/>
    </source>
</evidence>
<feature type="compositionally biased region" description="Acidic residues" evidence="8">
    <location>
        <begin position="1954"/>
        <end position="1965"/>
    </location>
</feature>
<feature type="domain" description="Sec16 Sec23-binding" evidence="9">
    <location>
        <begin position="1535"/>
        <end position="1837"/>
    </location>
</feature>
<feature type="compositionally biased region" description="Polar residues" evidence="8">
    <location>
        <begin position="1227"/>
        <end position="1249"/>
    </location>
</feature>
<dbReference type="Pfam" id="PF12932">
    <property type="entry name" value="Sec16"/>
    <property type="match status" value="1"/>
</dbReference>
<feature type="compositionally biased region" description="Polar residues" evidence="8">
    <location>
        <begin position="291"/>
        <end position="302"/>
    </location>
</feature>
<feature type="compositionally biased region" description="Polar residues" evidence="8">
    <location>
        <begin position="75"/>
        <end position="106"/>
    </location>
</feature>
<feature type="compositionally biased region" description="Acidic residues" evidence="8">
    <location>
        <begin position="1014"/>
        <end position="1029"/>
    </location>
</feature>
<dbReference type="InterPro" id="IPR024298">
    <property type="entry name" value="Sec16_Sec23-bd"/>
</dbReference>
<feature type="compositionally biased region" description="Polar residues" evidence="8">
    <location>
        <begin position="332"/>
        <end position="347"/>
    </location>
</feature>
<dbReference type="Gene3D" id="1.25.40.1030">
    <property type="match status" value="1"/>
</dbReference>
<feature type="compositionally biased region" description="Polar residues" evidence="8">
    <location>
        <begin position="618"/>
        <end position="627"/>
    </location>
</feature>
<feature type="compositionally biased region" description="Low complexity" evidence="8">
    <location>
        <begin position="2316"/>
        <end position="2334"/>
    </location>
</feature>
<name>A0AAJ6CFQ8_9BASI</name>
<feature type="compositionally biased region" description="Basic residues" evidence="8">
    <location>
        <begin position="1301"/>
        <end position="1311"/>
    </location>
</feature>
<protein>
    <recommendedName>
        <fullName evidence="7">Protein transport protein sec16</fullName>
    </recommendedName>
</protein>
<keyword evidence="7" id="KW-0653">Protein transport</keyword>
<feature type="compositionally biased region" description="Basic and acidic residues" evidence="8">
    <location>
        <begin position="2355"/>
        <end position="2369"/>
    </location>
</feature>
<evidence type="ECO:0000313" key="12">
    <source>
        <dbReference type="Proteomes" id="UP001219567"/>
    </source>
</evidence>
<comment type="subcellular location">
    <subcellularLocation>
        <location evidence="1">Endoplasmic reticulum membrane</location>
        <topology evidence="1">Peripheral membrane protein</topology>
        <orientation evidence="1">Cytoplasmic side</orientation>
    </subcellularLocation>
</comment>
<feature type="compositionally biased region" description="Acidic residues" evidence="8">
    <location>
        <begin position="1979"/>
        <end position="1995"/>
    </location>
</feature>